<dbReference type="SUPFAM" id="SSF90112">
    <property type="entry name" value="Neurotransmitter-gated ion-channel transmembrane pore"/>
    <property type="match status" value="1"/>
</dbReference>
<name>A0A8S2WIM5_9BILA</name>
<keyword evidence="3 6" id="KW-1133">Transmembrane helix</keyword>
<dbReference type="EMBL" id="CAJOBC010096633">
    <property type="protein sequence ID" value="CAF4441558.1"/>
    <property type="molecule type" value="Genomic_DNA"/>
</dbReference>
<protein>
    <submittedName>
        <fullName evidence="9">Uncharacterized protein</fullName>
    </submittedName>
</protein>
<dbReference type="PANTHER" id="PTHR18945">
    <property type="entry name" value="NEUROTRANSMITTER GATED ION CHANNEL"/>
    <property type="match status" value="1"/>
</dbReference>
<feature type="transmembrane region" description="Helical" evidence="6">
    <location>
        <begin position="232"/>
        <end position="251"/>
    </location>
</feature>
<keyword evidence="2 6" id="KW-0812">Transmembrane</keyword>
<dbReference type="Gene3D" id="2.70.170.10">
    <property type="entry name" value="Neurotransmitter-gated ion-channel ligand-binding domain"/>
    <property type="match status" value="1"/>
</dbReference>
<evidence type="ECO:0000259" key="7">
    <source>
        <dbReference type="Pfam" id="PF02931"/>
    </source>
</evidence>
<evidence type="ECO:0000256" key="5">
    <source>
        <dbReference type="SAM" id="MobiDB-lite"/>
    </source>
</evidence>
<dbReference type="InterPro" id="IPR006201">
    <property type="entry name" value="Neur_channel"/>
</dbReference>
<dbReference type="GO" id="GO:0005230">
    <property type="term" value="F:extracellular ligand-gated monoatomic ion channel activity"/>
    <property type="evidence" value="ECO:0007669"/>
    <property type="project" value="InterPro"/>
</dbReference>
<dbReference type="InterPro" id="IPR036719">
    <property type="entry name" value="Neuro-gated_channel_TM_sf"/>
</dbReference>
<feature type="domain" description="Neurotransmitter-gated ion-channel ligand-binding" evidence="7">
    <location>
        <begin position="32"/>
        <end position="135"/>
    </location>
</feature>
<sequence>MRNYNNNVRPVFNASKPVPVKLGLSLTQIFDMAMIIYNGTVFWPIPTRLKSSCQVDVTYFPYDEQECKLKFGSWTFNGYQVSIEQRRDAIELSNYVQNGEWDLVDTSYQVNIVRYPCCEEPFPDITFYLRIRRRILYYLYSVVFPCVMLSILTLLVFCLPPESGEKIALGITVLLAFSVFMLAIAESMPETSEYIPLISIYLTTVMAMTSISVMMTVFVLNLHYRGPKRNEIPFWLQQLLGLSLASAIKTLKTNGFSWRKKKSEKRKARDKSRSSYLSRTDSFAPVNGLLSYKLNETVIKQTNERSKNRHSTQYENLLNRDNFNHNLNDVNEIPMSHSLDDPSMLRDDKRSPNYHHFSDDLNVQTPRVSVQRLSRSNSTIQEEIHQTLHSLLLKQKQIERDQQIASDWRTVATKVDKILFWIFLFLTIISTLGLLVIAPLFRTNMQRKTKIYHGSKRP</sequence>
<dbReference type="Pfam" id="PF02932">
    <property type="entry name" value="Neur_chan_memb"/>
    <property type="match status" value="1"/>
</dbReference>
<dbReference type="SUPFAM" id="SSF63712">
    <property type="entry name" value="Nicotinic receptor ligand binding domain-like"/>
    <property type="match status" value="1"/>
</dbReference>
<dbReference type="GO" id="GO:0004888">
    <property type="term" value="F:transmembrane signaling receptor activity"/>
    <property type="evidence" value="ECO:0007669"/>
    <property type="project" value="InterPro"/>
</dbReference>
<comment type="subcellular location">
    <subcellularLocation>
        <location evidence="1">Membrane</location>
        <topology evidence="1">Multi-pass membrane protein</topology>
    </subcellularLocation>
</comment>
<dbReference type="FunFam" id="1.20.58.390:FF:000043">
    <property type="entry name" value="AcetylCholine Receptor"/>
    <property type="match status" value="1"/>
</dbReference>
<feature type="domain" description="Neurotransmitter-gated ion-channel transmembrane" evidence="8">
    <location>
        <begin position="143"/>
        <end position="434"/>
    </location>
</feature>
<evidence type="ECO:0000256" key="3">
    <source>
        <dbReference type="ARBA" id="ARBA00022989"/>
    </source>
</evidence>
<dbReference type="Proteomes" id="UP000681722">
    <property type="component" value="Unassembled WGS sequence"/>
</dbReference>
<dbReference type="InterPro" id="IPR006202">
    <property type="entry name" value="Neur_chan_lig-bd"/>
</dbReference>
<evidence type="ECO:0000256" key="4">
    <source>
        <dbReference type="ARBA" id="ARBA00023136"/>
    </source>
</evidence>
<dbReference type="FunFam" id="2.70.170.10:FF:000060">
    <property type="entry name" value="Nicotinic acetylcholine receptor subunit alpha4"/>
    <property type="match status" value="1"/>
</dbReference>
<gene>
    <name evidence="9" type="ORF">SRO942_LOCUS41734</name>
</gene>
<accession>A0A8S2WIM5</accession>
<keyword evidence="4 6" id="KW-0472">Membrane</keyword>
<dbReference type="CDD" id="cd19051">
    <property type="entry name" value="LGIC_TM_cation"/>
    <property type="match status" value="1"/>
</dbReference>
<feature type="region of interest" description="Disordered" evidence="5">
    <location>
        <begin position="334"/>
        <end position="360"/>
    </location>
</feature>
<dbReference type="PROSITE" id="PS00236">
    <property type="entry name" value="NEUROTR_ION_CHANNEL"/>
    <property type="match status" value="1"/>
</dbReference>
<dbReference type="InterPro" id="IPR038050">
    <property type="entry name" value="Neuro_actylchol_rec"/>
</dbReference>
<comment type="caution">
    <text evidence="9">The sequence shown here is derived from an EMBL/GenBank/DDBJ whole genome shotgun (WGS) entry which is preliminary data.</text>
</comment>
<feature type="transmembrane region" description="Helical" evidence="6">
    <location>
        <begin position="418"/>
        <end position="441"/>
    </location>
</feature>
<dbReference type="AlphaFoldDB" id="A0A8S2WIM5"/>
<proteinExistence type="predicted"/>
<evidence type="ECO:0000256" key="6">
    <source>
        <dbReference type="SAM" id="Phobius"/>
    </source>
</evidence>
<dbReference type="InterPro" id="IPR006029">
    <property type="entry name" value="Neurotrans-gated_channel_TM"/>
</dbReference>
<evidence type="ECO:0000313" key="9">
    <source>
        <dbReference type="EMBL" id="CAF4441558.1"/>
    </source>
</evidence>
<dbReference type="Gene3D" id="1.20.58.390">
    <property type="entry name" value="Neurotransmitter-gated ion-channel transmembrane domain"/>
    <property type="match status" value="2"/>
</dbReference>
<feature type="transmembrane region" description="Helical" evidence="6">
    <location>
        <begin position="135"/>
        <end position="155"/>
    </location>
</feature>
<evidence type="ECO:0000259" key="8">
    <source>
        <dbReference type="Pfam" id="PF02932"/>
    </source>
</evidence>
<dbReference type="InterPro" id="IPR018000">
    <property type="entry name" value="Neurotransmitter_ion_chnl_CS"/>
</dbReference>
<feature type="transmembrane region" description="Helical" evidence="6">
    <location>
        <begin position="197"/>
        <end position="220"/>
    </location>
</feature>
<reference evidence="9" key="1">
    <citation type="submission" date="2021-02" db="EMBL/GenBank/DDBJ databases">
        <authorList>
            <person name="Nowell W R."/>
        </authorList>
    </citation>
    <scope>NUCLEOTIDE SEQUENCE</scope>
</reference>
<dbReference type="Pfam" id="PF02931">
    <property type="entry name" value="Neur_chan_LBD"/>
    <property type="match status" value="1"/>
</dbReference>
<feature type="transmembrane region" description="Helical" evidence="6">
    <location>
        <begin position="167"/>
        <end position="185"/>
    </location>
</feature>
<dbReference type="OrthoDB" id="5975154at2759"/>
<dbReference type="InterPro" id="IPR036734">
    <property type="entry name" value="Neur_chan_lig-bd_sf"/>
</dbReference>
<evidence type="ECO:0000313" key="10">
    <source>
        <dbReference type="Proteomes" id="UP000681722"/>
    </source>
</evidence>
<evidence type="ECO:0000256" key="2">
    <source>
        <dbReference type="ARBA" id="ARBA00022692"/>
    </source>
</evidence>
<feature type="compositionally biased region" description="Basic and acidic residues" evidence="5">
    <location>
        <begin position="338"/>
        <end position="359"/>
    </location>
</feature>
<dbReference type="GO" id="GO:0016020">
    <property type="term" value="C:membrane"/>
    <property type="evidence" value="ECO:0007669"/>
    <property type="project" value="UniProtKB-SubCell"/>
</dbReference>
<organism evidence="9 10">
    <name type="scientific">Didymodactylos carnosus</name>
    <dbReference type="NCBI Taxonomy" id="1234261"/>
    <lineage>
        <taxon>Eukaryota</taxon>
        <taxon>Metazoa</taxon>
        <taxon>Spiralia</taxon>
        <taxon>Gnathifera</taxon>
        <taxon>Rotifera</taxon>
        <taxon>Eurotatoria</taxon>
        <taxon>Bdelloidea</taxon>
        <taxon>Philodinida</taxon>
        <taxon>Philodinidae</taxon>
        <taxon>Didymodactylos</taxon>
    </lineage>
</organism>
<evidence type="ECO:0000256" key="1">
    <source>
        <dbReference type="ARBA" id="ARBA00004141"/>
    </source>
</evidence>